<organism evidence="2 3">
    <name type="scientific">Thermoflavimicrobium daqui</name>
    <dbReference type="NCBI Taxonomy" id="2137476"/>
    <lineage>
        <taxon>Bacteria</taxon>
        <taxon>Bacillati</taxon>
        <taxon>Bacillota</taxon>
        <taxon>Bacilli</taxon>
        <taxon>Bacillales</taxon>
        <taxon>Thermoactinomycetaceae</taxon>
        <taxon>Thermoflavimicrobium</taxon>
    </lineage>
</organism>
<dbReference type="EMBL" id="QJKK01000010">
    <property type="protein sequence ID" value="RAL22059.1"/>
    <property type="molecule type" value="Genomic_DNA"/>
</dbReference>
<comment type="caution">
    <text evidence="2">The sequence shown here is derived from an EMBL/GenBank/DDBJ whole genome shotgun (WGS) entry which is preliminary data.</text>
</comment>
<protein>
    <recommendedName>
        <fullName evidence="1">N,N-dimethylformamidase beta subunit-like C-terminal domain-containing protein</fullName>
    </recommendedName>
</protein>
<feature type="domain" description="N,N-dimethylformamidase beta subunit-like C-terminal" evidence="1">
    <location>
        <begin position="127"/>
        <end position="490"/>
    </location>
</feature>
<dbReference type="OrthoDB" id="505641at2"/>
<name>A0A364K206_9BACL</name>
<evidence type="ECO:0000313" key="3">
    <source>
        <dbReference type="Proteomes" id="UP000251213"/>
    </source>
</evidence>
<dbReference type="RefSeq" id="WP_113659903.1">
    <property type="nucleotide sequence ID" value="NZ_KZ845672.1"/>
</dbReference>
<reference evidence="2 3" key="1">
    <citation type="submission" date="2018-06" db="EMBL/GenBank/DDBJ databases">
        <title>Thermoflavimicrobium daqus sp. nov., a thermophilic microbe isolated from Moutai-flavour Daqu.</title>
        <authorList>
            <person name="Wang X."/>
            <person name="Zhou H."/>
        </authorList>
    </citation>
    <scope>NUCLEOTIDE SEQUENCE [LARGE SCALE GENOMIC DNA]</scope>
    <source>
        <strain evidence="2 3">FBKL4.011</strain>
    </source>
</reference>
<dbReference type="Pfam" id="PF20254">
    <property type="entry name" value="DMFA2_C"/>
    <property type="match status" value="1"/>
</dbReference>
<reference evidence="2 3" key="2">
    <citation type="submission" date="2018-06" db="EMBL/GenBank/DDBJ databases">
        <authorList>
            <person name="Zhirakovskaya E."/>
        </authorList>
    </citation>
    <scope>NUCLEOTIDE SEQUENCE [LARGE SCALE GENOMIC DNA]</scope>
    <source>
        <strain evidence="2 3">FBKL4.011</strain>
    </source>
</reference>
<proteinExistence type="predicted"/>
<sequence>MEKGNKDWLTESVHNVGETKLSRRELLKYIPQAASFLVGSMLITPQLLQSMGIQTIQQKSGKLLPAHPNSTKSLGNVNIREENKKPGTNKWKITKPAGSRLQGYASDFSVQPDGSITFYVHSKKPYRMEIYRMGYYGGAGGRLMKVIDGIHPTEQILNPDPNNFGVSWAPSQVLRIPSDWPTGVYLNKLVNTEGRESYIIFVVVETSPSADYGIQIATNSYHAYDNWGGKSLYGYNSSFGKQAYQVSFNRPFRNYYGSGLFFQFEYNLIRWLEKEGYSLTYFTDWDIHNDILEHVNIKALLIAGHAEYWTMKMRKSVEKLSATKFNLANFSANVCYWQVRYHEDATGRPDRLLVSYKQFAHKMDPYRLTNKQLTTALWRDPVINMPEDSIFGVMYTGIPKATVPMVVSDANHWLYDGTGLRNGDKIPGVIGGEVDSYVRPIPGVEVIAKSPVNLYGKRKLANVVWYQKPTGKKCFSVGTFYWNWFLDPIHHTVQGRRNKHIETITRNALRELIK</sequence>
<accession>A0A364K206</accession>
<dbReference type="AlphaFoldDB" id="A0A364K206"/>
<dbReference type="Proteomes" id="UP000251213">
    <property type="component" value="Unassembled WGS sequence"/>
</dbReference>
<evidence type="ECO:0000259" key="1">
    <source>
        <dbReference type="Pfam" id="PF20254"/>
    </source>
</evidence>
<gene>
    <name evidence="2" type="ORF">DL897_14790</name>
</gene>
<keyword evidence="3" id="KW-1185">Reference proteome</keyword>
<evidence type="ECO:0000313" key="2">
    <source>
        <dbReference type="EMBL" id="RAL22059.1"/>
    </source>
</evidence>
<dbReference type="InterPro" id="IPR046540">
    <property type="entry name" value="DMFA2_C"/>
</dbReference>